<dbReference type="OrthoDB" id="2100544at2759"/>
<dbReference type="Proteomes" id="UP000193642">
    <property type="component" value="Unassembled WGS sequence"/>
</dbReference>
<dbReference type="AlphaFoldDB" id="A0A1Y2BVX5"/>
<feature type="transmembrane region" description="Helical" evidence="1">
    <location>
        <begin position="54"/>
        <end position="74"/>
    </location>
</feature>
<comment type="caution">
    <text evidence="2">The sequence shown here is derived from an EMBL/GenBank/DDBJ whole genome shotgun (WGS) entry which is preliminary data.</text>
</comment>
<dbReference type="EMBL" id="MCGO01000042">
    <property type="protein sequence ID" value="ORY38777.1"/>
    <property type="molecule type" value="Genomic_DNA"/>
</dbReference>
<evidence type="ECO:0000313" key="3">
    <source>
        <dbReference type="Proteomes" id="UP000193642"/>
    </source>
</evidence>
<feature type="transmembrane region" description="Helical" evidence="1">
    <location>
        <begin position="212"/>
        <end position="234"/>
    </location>
</feature>
<feature type="transmembrane region" description="Helical" evidence="1">
    <location>
        <begin position="171"/>
        <end position="191"/>
    </location>
</feature>
<sequence length="311" mass="34476">MPFSATLSESTTLLQSQILFGASTFSLGLLLIVLAFIGYYEVWKAHKSCSWTTIGTPFNILLVLGISANTGYNFCEGMAVIRDGNFAVGNEEGRRWRVASGLLEAGWALSYLYFSWIRAEKQIQSVFPKSFRLIRYVFLASPVVLLLPTAIRVVNLVEADQDYFYTHLHAYVQTAAAFAFILLDCVFLYSFTRYLAQTQVEPDSPIDPRFLLISRYGCIASCLCLVLLGFAIFYSVGYDPMSKENAVVGLVSGLTAPLVFAVLFVMKIKLLSQSSRELEIAKQRLMKAKLESDATITVSVGGAADVTEKHK</sequence>
<keyword evidence="3" id="KW-1185">Reference proteome</keyword>
<feature type="transmembrane region" description="Helical" evidence="1">
    <location>
        <begin position="246"/>
        <end position="266"/>
    </location>
</feature>
<gene>
    <name evidence="2" type="ORF">BCR33DRAFT_720458</name>
</gene>
<name>A0A1Y2BVX5_9FUNG</name>
<organism evidence="2 3">
    <name type="scientific">Rhizoclosmatium globosum</name>
    <dbReference type="NCBI Taxonomy" id="329046"/>
    <lineage>
        <taxon>Eukaryota</taxon>
        <taxon>Fungi</taxon>
        <taxon>Fungi incertae sedis</taxon>
        <taxon>Chytridiomycota</taxon>
        <taxon>Chytridiomycota incertae sedis</taxon>
        <taxon>Chytridiomycetes</taxon>
        <taxon>Chytridiales</taxon>
        <taxon>Chytriomycetaceae</taxon>
        <taxon>Rhizoclosmatium</taxon>
    </lineage>
</organism>
<proteinExistence type="predicted"/>
<keyword evidence="1" id="KW-0472">Membrane</keyword>
<keyword evidence="1" id="KW-1133">Transmembrane helix</keyword>
<evidence type="ECO:0008006" key="4">
    <source>
        <dbReference type="Google" id="ProtNLM"/>
    </source>
</evidence>
<keyword evidence="1" id="KW-0812">Transmembrane</keyword>
<feature type="transmembrane region" description="Helical" evidence="1">
    <location>
        <begin position="94"/>
        <end position="113"/>
    </location>
</feature>
<feature type="transmembrane region" description="Helical" evidence="1">
    <location>
        <begin position="133"/>
        <end position="151"/>
    </location>
</feature>
<evidence type="ECO:0000313" key="2">
    <source>
        <dbReference type="EMBL" id="ORY38777.1"/>
    </source>
</evidence>
<feature type="transmembrane region" description="Helical" evidence="1">
    <location>
        <begin position="20"/>
        <end position="42"/>
    </location>
</feature>
<protein>
    <recommendedName>
        <fullName evidence="4">G-protein coupled receptors family 3 profile domain-containing protein</fullName>
    </recommendedName>
</protein>
<evidence type="ECO:0000256" key="1">
    <source>
        <dbReference type="SAM" id="Phobius"/>
    </source>
</evidence>
<reference evidence="2 3" key="1">
    <citation type="submission" date="2016-07" db="EMBL/GenBank/DDBJ databases">
        <title>Pervasive Adenine N6-methylation of Active Genes in Fungi.</title>
        <authorList>
            <consortium name="DOE Joint Genome Institute"/>
            <person name="Mondo S.J."/>
            <person name="Dannebaum R.O."/>
            <person name="Kuo R.C."/>
            <person name="Labutti K."/>
            <person name="Haridas S."/>
            <person name="Kuo A."/>
            <person name="Salamov A."/>
            <person name="Ahrendt S.R."/>
            <person name="Lipzen A."/>
            <person name="Sullivan W."/>
            <person name="Andreopoulos W.B."/>
            <person name="Clum A."/>
            <person name="Lindquist E."/>
            <person name="Daum C."/>
            <person name="Ramamoorthy G.K."/>
            <person name="Gryganskyi A."/>
            <person name="Culley D."/>
            <person name="Magnuson J.K."/>
            <person name="James T.Y."/>
            <person name="O'Malley M.A."/>
            <person name="Stajich J.E."/>
            <person name="Spatafora J.W."/>
            <person name="Visel A."/>
            <person name="Grigoriev I.V."/>
        </authorList>
    </citation>
    <scope>NUCLEOTIDE SEQUENCE [LARGE SCALE GENOMIC DNA]</scope>
    <source>
        <strain evidence="2 3">JEL800</strain>
    </source>
</reference>
<accession>A0A1Y2BVX5</accession>